<proteinExistence type="predicted"/>
<evidence type="ECO:0000313" key="3">
    <source>
        <dbReference type="Proteomes" id="UP001066276"/>
    </source>
</evidence>
<keyword evidence="3" id="KW-1185">Reference proteome</keyword>
<dbReference type="AlphaFoldDB" id="A0AAV7R4X0"/>
<evidence type="ECO:0000256" key="1">
    <source>
        <dbReference type="SAM" id="MobiDB-lite"/>
    </source>
</evidence>
<dbReference type="EMBL" id="JANPWB010000009">
    <property type="protein sequence ID" value="KAJ1147846.1"/>
    <property type="molecule type" value="Genomic_DNA"/>
</dbReference>
<evidence type="ECO:0000313" key="2">
    <source>
        <dbReference type="EMBL" id="KAJ1147846.1"/>
    </source>
</evidence>
<gene>
    <name evidence="2" type="ORF">NDU88_000690</name>
</gene>
<feature type="region of interest" description="Disordered" evidence="1">
    <location>
        <begin position="36"/>
        <end position="62"/>
    </location>
</feature>
<feature type="region of interest" description="Disordered" evidence="1">
    <location>
        <begin position="1"/>
        <end position="21"/>
    </location>
</feature>
<reference evidence="2" key="1">
    <citation type="journal article" date="2022" name="bioRxiv">
        <title>Sequencing and chromosome-scale assembly of the giantPleurodeles waltlgenome.</title>
        <authorList>
            <person name="Brown T."/>
            <person name="Elewa A."/>
            <person name="Iarovenko S."/>
            <person name="Subramanian E."/>
            <person name="Araus A.J."/>
            <person name="Petzold A."/>
            <person name="Susuki M."/>
            <person name="Suzuki K.-i.T."/>
            <person name="Hayashi T."/>
            <person name="Toyoda A."/>
            <person name="Oliveira C."/>
            <person name="Osipova E."/>
            <person name="Leigh N.D."/>
            <person name="Simon A."/>
            <person name="Yun M.H."/>
        </authorList>
    </citation>
    <scope>NUCLEOTIDE SEQUENCE</scope>
    <source>
        <strain evidence="2">20211129_DDA</strain>
        <tissue evidence="2">Liver</tissue>
    </source>
</reference>
<feature type="compositionally biased region" description="Basic and acidic residues" evidence="1">
    <location>
        <begin position="12"/>
        <end position="21"/>
    </location>
</feature>
<comment type="caution">
    <text evidence="2">The sequence shown here is derived from an EMBL/GenBank/DDBJ whole genome shotgun (WGS) entry which is preliminary data.</text>
</comment>
<accession>A0AAV7R4X0</accession>
<protein>
    <submittedName>
        <fullName evidence="2">Uncharacterized protein</fullName>
    </submittedName>
</protein>
<dbReference type="Proteomes" id="UP001066276">
    <property type="component" value="Chromosome 5"/>
</dbReference>
<sequence>MESAGEAQGSGGKDEETGEDMRLVGPVELSVAKASCSRQETGAHGRNVGTKMKQVGGDTSWSRGEAVAQVEYHRAPGKRARLRAYVVKRWLSWRPGSESRAVEDTEALWKGCAGPENRRRSRRCKSRR</sequence>
<organism evidence="2 3">
    <name type="scientific">Pleurodeles waltl</name>
    <name type="common">Iberian ribbed newt</name>
    <dbReference type="NCBI Taxonomy" id="8319"/>
    <lineage>
        <taxon>Eukaryota</taxon>
        <taxon>Metazoa</taxon>
        <taxon>Chordata</taxon>
        <taxon>Craniata</taxon>
        <taxon>Vertebrata</taxon>
        <taxon>Euteleostomi</taxon>
        <taxon>Amphibia</taxon>
        <taxon>Batrachia</taxon>
        <taxon>Caudata</taxon>
        <taxon>Salamandroidea</taxon>
        <taxon>Salamandridae</taxon>
        <taxon>Pleurodelinae</taxon>
        <taxon>Pleurodeles</taxon>
    </lineage>
</organism>
<name>A0AAV7R4X0_PLEWA</name>